<reference evidence="1 2" key="2">
    <citation type="journal article" date="2024" name="G3 (Bethesda)">
        <title>The genome of the cryopelagic Antarctic bald notothen, Trematomus borchgrevinki.</title>
        <authorList>
            <person name="Rayamajhi N."/>
            <person name="Rivera-Colon A.G."/>
            <person name="Minhas B.F."/>
            <person name="Cheng C.C."/>
            <person name="Catchen J.M."/>
        </authorList>
    </citation>
    <scope>NUCLEOTIDE SEQUENCE [LARGE SCALE GENOMIC DNA]</scope>
    <source>
        <strain evidence="1">AGRC-2024</strain>
    </source>
</reference>
<comment type="caution">
    <text evidence="1">The sequence shown here is derived from an EMBL/GenBank/DDBJ whole genome shotgun (WGS) entry which is preliminary data.</text>
</comment>
<evidence type="ECO:0000313" key="2">
    <source>
        <dbReference type="Proteomes" id="UP001619887"/>
    </source>
</evidence>
<dbReference type="AlphaFoldDB" id="A0ABD2HFN0"/>
<accession>A0ABD2HFN0</accession>
<dbReference type="InterPro" id="IPR036875">
    <property type="entry name" value="Znf_CCHC_sf"/>
</dbReference>
<reference evidence="1 2" key="1">
    <citation type="journal article" date="2022" name="G3 (Bethesda)">
        <title>Evaluating Illumina-, Nanopore-, and PacBio-based genome assembly strategies with the bald notothen, Trematomus borchgrevinki.</title>
        <authorList>
            <person name="Rayamajhi N."/>
            <person name="Cheng C.C."/>
            <person name="Catchen J.M."/>
        </authorList>
    </citation>
    <scope>NUCLEOTIDE SEQUENCE [LARGE SCALE GENOMIC DNA]</scope>
    <source>
        <strain evidence="1">AGRC-2024</strain>
    </source>
</reference>
<dbReference type="EMBL" id="JBIYXZ010002070">
    <property type="protein sequence ID" value="KAL3063873.1"/>
    <property type="molecule type" value="Genomic_DNA"/>
</dbReference>
<sequence>MQLGRTKLTPEERQRRLREGRCFYSGERGHSIANCRLLKDLARQHPVLVDSGLDASFIDFELAKKLNLETFPLPRPMEASALDGRLPEVGTRVT</sequence>
<proteinExistence type="predicted"/>
<name>A0ABD2HFN0_PAGBO</name>
<dbReference type="CDD" id="cd00303">
    <property type="entry name" value="retropepsin_like"/>
    <property type="match status" value="1"/>
</dbReference>
<keyword evidence="2" id="KW-1185">Reference proteome</keyword>
<organism evidence="1 2">
    <name type="scientific">Pagothenia borchgrevinki</name>
    <name type="common">Bald rockcod</name>
    <name type="synonym">Trematomus borchgrevinki</name>
    <dbReference type="NCBI Taxonomy" id="8213"/>
    <lineage>
        <taxon>Eukaryota</taxon>
        <taxon>Metazoa</taxon>
        <taxon>Chordata</taxon>
        <taxon>Craniata</taxon>
        <taxon>Vertebrata</taxon>
        <taxon>Euteleostomi</taxon>
        <taxon>Actinopterygii</taxon>
        <taxon>Neopterygii</taxon>
        <taxon>Teleostei</taxon>
        <taxon>Neoteleostei</taxon>
        <taxon>Acanthomorphata</taxon>
        <taxon>Eupercaria</taxon>
        <taxon>Perciformes</taxon>
        <taxon>Notothenioidei</taxon>
        <taxon>Nototheniidae</taxon>
        <taxon>Pagothenia</taxon>
    </lineage>
</organism>
<dbReference type="SUPFAM" id="SSF57756">
    <property type="entry name" value="Retrovirus zinc finger-like domains"/>
    <property type="match status" value="1"/>
</dbReference>
<evidence type="ECO:0000313" key="1">
    <source>
        <dbReference type="EMBL" id="KAL3063873.1"/>
    </source>
</evidence>
<protein>
    <submittedName>
        <fullName evidence="1">Uncharacterized protein</fullName>
    </submittedName>
</protein>
<gene>
    <name evidence="1" type="ORF">OYC64_000235</name>
</gene>
<dbReference type="Proteomes" id="UP001619887">
    <property type="component" value="Unassembled WGS sequence"/>
</dbReference>